<proteinExistence type="predicted"/>
<accession>A0A9P8ASR6</accession>
<protein>
    <submittedName>
        <fullName evidence="1">Uncharacterized protein</fullName>
    </submittedName>
</protein>
<dbReference type="OrthoDB" id="3035475at2759"/>
<dbReference type="AlphaFoldDB" id="A0A9P8ASR6"/>
<comment type="caution">
    <text evidence="1">The sequence shown here is derived from an EMBL/GenBank/DDBJ whole genome shotgun (WGS) entry which is preliminary data.</text>
</comment>
<evidence type="ECO:0000313" key="2">
    <source>
        <dbReference type="Proteomes" id="UP000812287"/>
    </source>
</evidence>
<dbReference type="GeneID" id="66108573"/>
<dbReference type="Proteomes" id="UP000812287">
    <property type="component" value="Unassembled WGS sequence"/>
</dbReference>
<dbReference type="RefSeq" id="XP_043040114.1">
    <property type="nucleotide sequence ID" value="XM_043186276.1"/>
</dbReference>
<sequence>MNLAIIMPLILLHRSRKNRPARLLRSTAVCPSTATSICYVSKDSVSLDNLIYSSASQKYRPADDAATGWLRYLALSGQKDENAGGSRAATNQKPANHQAVVEVRKGDSNCHSQGPQLSLDRLQNTIVLNIRKVTSILPLELDSQKFRTTQEERASMLSVWELMDLLLY</sequence>
<gene>
    <name evidence="1" type="ORF">BT62DRAFT_932051</name>
</gene>
<evidence type="ECO:0000313" key="1">
    <source>
        <dbReference type="EMBL" id="KAG7446614.1"/>
    </source>
</evidence>
<name>A0A9P8ASR6_9AGAR</name>
<keyword evidence="2" id="KW-1185">Reference proteome</keyword>
<organism evidence="1 2">
    <name type="scientific">Guyanagaster necrorhizus</name>
    <dbReference type="NCBI Taxonomy" id="856835"/>
    <lineage>
        <taxon>Eukaryota</taxon>
        <taxon>Fungi</taxon>
        <taxon>Dikarya</taxon>
        <taxon>Basidiomycota</taxon>
        <taxon>Agaricomycotina</taxon>
        <taxon>Agaricomycetes</taxon>
        <taxon>Agaricomycetidae</taxon>
        <taxon>Agaricales</taxon>
        <taxon>Marasmiineae</taxon>
        <taxon>Physalacriaceae</taxon>
        <taxon>Guyanagaster</taxon>
    </lineage>
</organism>
<dbReference type="EMBL" id="MU250534">
    <property type="protein sequence ID" value="KAG7446614.1"/>
    <property type="molecule type" value="Genomic_DNA"/>
</dbReference>
<reference evidence="1" key="1">
    <citation type="submission" date="2020-11" db="EMBL/GenBank/DDBJ databases">
        <title>Adaptations for nitrogen fixation in a non-lichenized fungal sporocarp promotes dispersal by wood-feeding termites.</title>
        <authorList>
            <consortium name="DOE Joint Genome Institute"/>
            <person name="Koch R.A."/>
            <person name="Yoon G."/>
            <person name="Arayal U."/>
            <person name="Lail K."/>
            <person name="Amirebrahimi M."/>
            <person name="Labutti K."/>
            <person name="Lipzen A."/>
            <person name="Riley R."/>
            <person name="Barry K."/>
            <person name="Henrissat B."/>
            <person name="Grigoriev I.V."/>
            <person name="Herr J.R."/>
            <person name="Aime M.C."/>
        </authorList>
    </citation>
    <scope>NUCLEOTIDE SEQUENCE</scope>
    <source>
        <strain evidence="1">MCA 3950</strain>
    </source>
</reference>